<feature type="binding site" description="in other chain" evidence="8">
    <location>
        <position position="219"/>
    </location>
    <ligand>
        <name>deamido-NAD(+)</name>
        <dbReference type="ChEBI" id="CHEBI:58437"/>
        <note>ligand shared between two neighboring subunits</note>
    </ligand>
</feature>
<evidence type="ECO:0000259" key="11">
    <source>
        <dbReference type="Pfam" id="PF02540"/>
    </source>
</evidence>
<evidence type="ECO:0000256" key="7">
    <source>
        <dbReference type="ARBA" id="ARBA00023027"/>
    </source>
</evidence>
<feature type="binding site" evidence="8">
    <location>
        <position position="56"/>
    </location>
    <ligand>
        <name>Mg(2+)</name>
        <dbReference type="ChEBI" id="CHEBI:18420"/>
    </ligand>
</feature>
<sequence>MNAATALAVKPDAFGPHVLDIDAPAEVARITEALRRQLRADLRKRGLVLGLSGGIDSSVCAALAAQAVGGKNVFCLFMPENDSDPESLALGRLVARTYGLEAEIEDIGPTLDAMGCYRRRDAFIREIVPEYGPGWACKVVIANSLERAGYNISSLVVQSPEGETTRHRLTPQVYLGIVAATNMKQRTRKQIEYYHADRLNFAVIGTPNRLEYDQGFFVKNGDGAADVKPIAHLYKSQVYQLADHLGVPAEISARPPTTDTWSLAQTQEEFYFALPTDKMDLCLYGLNHGVPADDVAQAVGITAEQVGRVWDDITAKRKATRYLHAAPRLVEGVAEIG</sequence>
<dbReference type="InterPro" id="IPR022926">
    <property type="entry name" value="NH(3)-dep_NAD(+)_synth"/>
</dbReference>
<comment type="subunit">
    <text evidence="8">Homodimer.</text>
</comment>
<gene>
    <name evidence="8 12" type="primary">nadE</name>
    <name evidence="13" type="ORF">GA0071312_1754</name>
    <name evidence="12" type="ORF">HLUCCO17_12820</name>
</gene>
<feature type="domain" description="NAD/GMP synthase" evidence="11">
    <location>
        <begin position="177"/>
        <end position="313"/>
    </location>
</feature>
<dbReference type="InterPro" id="IPR014729">
    <property type="entry name" value="Rossmann-like_a/b/a_fold"/>
</dbReference>
<feature type="binding site" evidence="8">
    <location>
        <begin position="50"/>
        <end position="57"/>
    </location>
    <ligand>
        <name>ATP</name>
        <dbReference type="ChEBI" id="CHEBI:30616"/>
    </ligand>
</feature>
<dbReference type="InterPro" id="IPR022310">
    <property type="entry name" value="NAD/GMP_synthase"/>
</dbReference>
<comment type="catalytic activity">
    <reaction evidence="8 10">
        <text>deamido-NAD(+) + NH4(+) + ATP = AMP + diphosphate + NAD(+) + H(+)</text>
        <dbReference type="Rhea" id="RHEA:21188"/>
        <dbReference type="ChEBI" id="CHEBI:15378"/>
        <dbReference type="ChEBI" id="CHEBI:28938"/>
        <dbReference type="ChEBI" id="CHEBI:30616"/>
        <dbReference type="ChEBI" id="CHEBI:33019"/>
        <dbReference type="ChEBI" id="CHEBI:57540"/>
        <dbReference type="ChEBI" id="CHEBI:58437"/>
        <dbReference type="ChEBI" id="CHEBI:456215"/>
        <dbReference type="EC" id="6.3.1.5"/>
    </reaction>
</comment>
<feature type="binding site" description="in other chain" evidence="8">
    <location>
        <position position="186"/>
    </location>
    <ligand>
        <name>deamido-NAD(+)</name>
        <dbReference type="ChEBI" id="CHEBI:58437"/>
        <note>ligand shared between two neighboring subunits</note>
    </ligand>
</feature>
<evidence type="ECO:0000313" key="15">
    <source>
        <dbReference type="Proteomes" id="UP000182800"/>
    </source>
</evidence>
<dbReference type="GO" id="GO:0009435">
    <property type="term" value="P:NAD+ biosynthetic process"/>
    <property type="evidence" value="ECO:0007669"/>
    <property type="project" value="UniProtKB-UniRule"/>
</dbReference>
<dbReference type="PANTHER" id="PTHR23090:SF9">
    <property type="entry name" value="GLUTAMINE-DEPENDENT NAD(+) SYNTHETASE"/>
    <property type="match status" value="1"/>
</dbReference>
<evidence type="ECO:0000256" key="1">
    <source>
        <dbReference type="ARBA" id="ARBA00005859"/>
    </source>
</evidence>
<keyword evidence="5 8" id="KW-0067">ATP-binding</keyword>
<dbReference type="EC" id="6.3.1.5" evidence="8 10"/>
<dbReference type="GO" id="GO:0005524">
    <property type="term" value="F:ATP binding"/>
    <property type="evidence" value="ECO:0007669"/>
    <property type="project" value="UniProtKB-UniRule"/>
</dbReference>
<feature type="binding site" evidence="8">
    <location>
        <position position="257"/>
    </location>
    <ligand>
        <name>ATP</name>
        <dbReference type="ChEBI" id="CHEBI:30616"/>
    </ligand>
</feature>
<dbReference type="NCBIfam" id="TIGR00552">
    <property type="entry name" value="nadE"/>
    <property type="match status" value="1"/>
</dbReference>
<evidence type="ECO:0000256" key="2">
    <source>
        <dbReference type="ARBA" id="ARBA00022598"/>
    </source>
</evidence>
<dbReference type="Proteomes" id="UP000182800">
    <property type="component" value="Unassembled WGS sequence"/>
</dbReference>
<dbReference type="GO" id="GO:0046872">
    <property type="term" value="F:metal ion binding"/>
    <property type="evidence" value="ECO:0007669"/>
    <property type="project" value="UniProtKB-KW"/>
</dbReference>
<keyword evidence="2 8" id="KW-0436">Ligase</keyword>
<evidence type="ECO:0000256" key="8">
    <source>
        <dbReference type="HAMAP-Rule" id="MF_00193"/>
    </source>
</evidence>
<protein>
    <recommendedName>
        <fullName evidence="8 10">NH(3)-dependent NAD(+) synthetase</fullName>
        <ecNumber evidence="8 10">6.3.1.5</ecNumber>
    </recommendedName>
</protein>
<comment type="caution">
    <text evidence="8">Lacks conserved residue(s) required for the propagation of feature annotation.</text>
</comment>
<comment type="similarity">
    <text evidence="1 8 9">Belongs to the NAD synthetase family.</text>
</comment>
<dbReference type="PATRIC" id="fig|1653334.4.peg.141"/>
<dbReference type="SUPFAM" id="SSF52402">
    <property type="entry name" value="Adenine nucleotide alpha hydrolases-like"/>
    <property type="match status" value="1"/>
</dbReference>
<feature type="binding site" evidence="8">
    <location>
        <position position="206"/>
    </location>
    <ligand>
        <name>ATP</name>
        <dbReference type="ChEBI" id="CHEBI:30616"/>
    </ligand>
</feature>
<dbReference type="OrthoDB" id="3266517at2"/>
<name>A0A0P8BKD6_9HYPH</name>
<keyword evidence="3 8" id="KW-0479">Metal-binding</keyword>
<dbReference type="UniPathway" id="UPA00253">
    <property type="reaction ID" value="UER00333"/>
</dbReference>
<evidence type="ECO:0000256" key="4">
    <source>
        <dbReference type="ARBA" id="ARBA00022741"/>
    </source>
</evidence>
<dbReference type="EMBL" id="FMBM01000002">
    <property type="protein sequence ID" value="SCC80826.1"/>
    <property type="molecule type" value="Genomic_DNA"/>
</dbReference>
<dbReference type="PANTHER" id="PTHR23090">
    <property type="entry name" value="NH 3 /GLUTAMINE-DEPENDENT NAD + SYNTHETASE"/>
    <property type="match status" value="1"/>
</dbReference>
<keyword evidence="7 8" id="KW-0520">NAD</keyword>
<dbReference type="NCBIfam" id="NF002048">
    <property type="entry name" value="PRK00876.1"/>
    <property type="match status" value="1"/>
</dbReference>
<feature type="domain" description="NAD/GMP synthase" evidence="11">
    <location>
        <begin position="27"/>
        <end position="115"/>
    </location>
</feature>
<dbReference type="CDD" id="cd00553">
    <property type="entry name" value="NAD_synthase"/>
    <property type="match status" value="1"/>
</dbReference>
<dbReference type="GO" id="GO:0005737">
    <property type="term" value="C:cytoplasm"/>
    <property type="evidence" value="ECO:0007669"/>
    <property type="project" value="InterPro"/>
</dbReference>
<dbReference type="InterPro" id="IPR003694">
    <property type="entry name" value="NAD_synthase"/>
</dbReference>
<comment type="function">
    <text evidence="8">Catalyzes the ATP-dependent amidation of deamido-NAD to form NAD. Uses ammonia as a nitrogen source.</text>
</comment>
<keyword evidence="4 8" id="KW-0547">Nucleotide-binding</keyword>
<feature type="binding site" evidence="8">
    <location>
        <position position="211"/>
    </location>
    <ligand>
        <name>Mg(2+)</name>
        <dbReference type="ChEBI" id="CHEBI:18420"/>
    </ligand>
</feature>
<proteinExistence type="inferred from homology"/>
<keyword evidence="15" id="KW-1185">Reference proteome</keyword>
<evidence type="ECO:0000256" key="9">
    <source>
        <dbReference type="RuleBase" id="RU003811"/>
    </source>
</evidence>
<dbReference type="HAMAP" id="MF_00193">
    <property type="entry name" value="NadE_ammonia_dep"/>
    <property type="match status" value="1"/>
</dbReference>
<reference evidence="12 14" key="1">
    <citation type="submission" date="2015-09" db="EMBL/GenBank/DDBJ databases">
        <title>Identification and resolution of microdiversity through metagenomic sequencing of parallel consortia.</title>
        <authorList>
            <person name="Nelson W.C."/>
            <person name="Romine M.F."/>
            <person name="Lindemann S.R."/>
        </authorList>
    </citation>
    <scope>NUCLEOTIDE SEQUENCE [LARGE SCALE GENOMIC DNA]</scope>
    <source>
        <strain evidence="12">HL-109</strain>
    </source>
</reference>
<keyword evidence="6 8" id="KW-0460">Magnesium</keyword>
<evidence type="ECO:0000313" key="14">
    <source>
        <dbReference type="Proteomes" id="UP000050497"/>
    </source>
</evidence>
<evidence type="ECO:0000313" key="13">
    <source>
        <dbReference type="EMBL" id="SCC80826.1"/>
    </source>
</evidence>
<accession>A0A0P8BKD6</accession>
<reference evidence="13 15" key="2">
    <citation type="submission" date="2016-08" db="EMBL/GenBank/DDBJ databases">
        <authorList>
            <person name="Varghese N."/>
            <person name="Submissions Spin"/>
        </authorList>
    </citation>
    <scope>NUCLEOTIDE SEQUENCE [LARGE SCALE GENOMIC DNA]</scope>
    <source>
        <strain evidence="13 15">HL-109</strain>
    </source>
</reference>
<evidence type="ECO:0000313" key="12">
    <source>
        <dbReference type="EMBL" id="KPQ09983.1"/>
    </source>
</evidence>
<feature type="binding site" evidence="8">
    <location>
        <position position="235"/>
    </location>
    <ligand>
        <name>ATP</name>
        <dbReference type="ChEBI" id="CHEBI:30616"/>
    </ligand>
</feature>
<comment type="caution">
    <text evidence="12">The sequence shown here is derived from an EMBL/GenBank/DDBJ whole genome shotgun (WGS) entry which is preliminary data.</text>
</comment>
<dbReference type="STRING" id="1653334.GA0071312_1754"/>
<dbReference type="GO" id="GO:0003952">
    <property type="term" value="F:NAD+ synthase (glutamine-hydrolyzing) activity"/>
    <property type="evidence" value="ECO:0007669"/>
    <property type="project" value="InterPro"/>
</dbReference>
<comment type="pathway">
    <text evidence="8">Cofactor biosynthesis; NAD(+) biosynthesis; NAD(+) from deamido-NAD(+) (ammonia route): step 1/1.</text>
</comment>
<dbReference type="EMBL" id="LJSX01000020">
    <property type="protein sequence ID" value="KPQ09983.1"/>
    <property type="molecule type" value="Genomic_DNA"/>
</dbReference>
<dbReference type="Gene3D" id="3.40.50.620">
    <property type="entry name" value="HUPs"/>
    <property type="match status" value="1"/>
</dbReference>
<evidence type="ECO:0000256" key="10">
    <source>
        <dbReference type="RuleBase" id="RU003812"/>
    </source>
</evidence>
<evidence type="ECO:0000256" key="6">
    <source>
        <dbReference type="ARBA" id="ARBA00022842"/>
    </source>
</evidence>
<organism evidence="12 14">
    <name type="scientific">Saliniramus fredricksonii</name>
    <dbReference type="NCBI Taxonomy" id="1653334"/>
    <lineage>
        <taxon>Bacteria</taxon>
        <taxon>Pseudomonadati</taxon>
        <taxon>Pseudomonadota</taxon>
        <taxon>Alphaproteobacteria</taxon>
        <taxon>Hyphomicrobiales</taxon>
        <taxon>Salinarimonadaceae</taxon>
        <taxon>Saliniramus</taxon>
    </lineage>
</organism>
<dbReference type="RefSeq" id="WP_074444650.1">
    <property type="nucleotide sequence ID" value="NZ_FMBM01000002.1"/>
</dbReference>
<dbReference type="GO" id="GO:0008795">
    <property type="term" value="F:NAD+ synthase activity"/>
    <property type="evidence" value="ECO:0007669"/>
    <property type="project" value="UniProtKB-UniRule"/>
</dbReference>
<evidence type="ECO:0000256" key="3">
    <source>
        <dbReference type="ARBA" id="ARBA00022723"/>
    </source>
</evidence>
<feature type="binding site" evidence="8">
    <location>
        <position position="226"/>
    </location>
    <ligand>
        <name>deamido-NAD(+)</name>
        <dbReference type="ChEBI" id="CHEBI:58437"/>
        <note>ligand shared between two neighboring subunits</note>
    </ligand>
</feature>
<dbReference type="Pfam" id="PF02540">
    <property type="entry name" value="NAD_synthase"/>
    <property type="match status" value="2"/>
</dbReference>
<evidence type="ECO:0000256" key="5">
    <source>
        <dbReference type="ARBA" id="ARBA00022840"/>
    </source>
</evidence>
<dbReference type="GO" id="GO:0004359">
    <property type="term" value="F:glutaminase activity"/>
    <property type="evidence" value="ECO:0007669"/>
    <property type="project" value="InterPro"/>
</dbReference>
<dbReference type="Proteomes" id="UP000050497">
    <property type="component" value="Unassembled WGS sequence"/>
</dbReference>
<dbReference type="AlphaFoldDB" id="A0A0P8BKD6"/>